<evidence type="ECO:0000259" key="1">
    <source>
        <dbReference type="Pfam" id="PF26362"/>
    </source>
</evidence>
<accession>A0ABY4R9L2</accession>
<evidence type="ECO:0000313" key="2">
    <source>
        <dbReference type="EMBL" id="UQY45088.1"/>
    </source>
</evidence>
<keyword evidence="3" id="KW-1185">Reference proteome</keyword>
<protein>
    <recommendedName>
        <fullName evidence="1">DUF8093 domain-containing protein</fullName>
    </recommendedName>
</protein>
<dbReference type="EMBL" id="CP082904">
    <property type="protein sequence ID" value="UQY45088.1"/>
    <property type="molecule type" value="Genomic_DNA"/>
</dbReference>
<feature type="domain" description="DUF8093" evidence="1">
    <location>
        <begin position="9"/>
        <end position="113"/>
    </location>
</feature>
<dbReference type="Proteomes" id="UP001056635">
    <property type="component" value="Chromosome"/>
</dbReference>
<proteinExistence type="predicted"/>
<sequence length="117" mass="13463">MSLSLPDTSLYYLPRDNLDPEKFELIISPSLAWSHIDSEYVFDDRWSSGYQLINMRKRDFNGYTHQQPPQGPHERSKLKRMVYRGEVVMLGSVYFSAGGLFYIDGNGDLVCCSPLSF</sequence>
<reference evidence="2" key="1">
    <citation type="submission" date="2021-09" db="EMBL/GenBank/DDBJ databases">
        <title>First case of bloodstream infection caused by Mixta hanseatica sp. nov., a member of the Erwiniaceae family.</title>
        <authorList>
            <person name="Both A."/>
            <person name="Huang J."/>
            <person name="Wenzel P."/>
            <person name="Aepfelbacher M."/>
            <person name="Rohde H."/>
            <person name="Christner M."/>
            <person name="Hentschke M."/>
        </authorList>
    </citation>
    <scope>NUCLEOTIDE SEQUENCE</scope>
    <source>
        <strain evidence="2">X22927</strain>
    </source>
</reference>
<evidence type="ECO:0000313" key="3">
    <source>
        <dbReference type="Proteomes" id="UP001056635"/>
    </source>
</evidence>
<name>A0ABY4R9L2_9GAMM</name>
<dbReference type="Pfam" id="PF26362">
    <property type="entry name" value="DUF8093"/>
    <property type="match status" value="1"/>
</dbReference>
<dbReference type="RefSeq" id="WP_249893668.1">
    <property type="nucleotide sequence ID" value="NZ_CP082904.1"/>
</dbReference>
<dbReference type="InterPro" id="IPR058406">
    <property type="entry name" value="DUF8093"/>
</dbReference>
<gene>
    <name evidence="2" type="ORF">K6958_05250</name>
</gene>
<organism evidence="2 3">
    <name type="scientific">Mixta hanseatica</name>
    <dbReference type="NCBI Taxonomy" id="2872648"/>
    <lineage>
        <taxon>Bacteria</taxon>
        <taxon>Pseudomonadati</taxon>
        <taxon>Pseudomonadota</taxon>
        <taxon>Gammaproteobacteria</taxon>
        <taxon>Enterobacterales</taxon>
        <taxon>Erwiniaceae</taxon>
        <taxon>Mixta</taxon>
    </lineage>
</organism>